<dbReference type="EMBL" id="JN885991">
    <property type="protein sequence ID" value="AEX61509.1"/>
    <property type="molecule type" value="Genomic_DNA"/>
</dbReference>
<organism evidence="1">
    <name type="scientific">Megavirus courdo7</name>
    <dbReference type="NCBI Taxonomy" id="1128135"/>
    <lineage>
        <taxon>Viruses</taxon>
        <taxon>Varidnaviria</taxon>
        <taxon>Bamfordvirae</taxon>
        <taxon>Nucleocytoviricota</taxon>
        <taxon>Megaviricetes</taxon>
        <taxon>Imitervirales</taxon>
        <taxon>Mimiviridae</taxon>
        <taxon>Megamimivirinae</taxon>
        <taxon>Megavirus</taxon>
    </lineage>
</organism>
<evidence type="ECO:0000313" key="1">
    <source>
        <dbReference type="EMBL" id="AEX61509.1"/>
    </source>
</evidence>
<name>H2EAT6_9VIRU</name>
<protein>
    <submittedName>
        <fullName evidence="1">Uncharacterized protein</fullName>
    </submittedName>
</protein>
<reference evidence="1" key="1">
    <citation type="submission" date="2011-10" db="EMBL/GenBank/DDBJ databases">
        <title>Provirophages and transpovirons: unique mobilome of giant viruses.</title>
        <authorList>
            <person name="Desnues C."/>
            <person name="LaScola B."/>
            <person name="Yutin N."/>
            <person name="Fournous G."/>
            <person name="Koonin E."/>
            <person name="Raoult D."/>
        </authorList>
    </citation>
    <scope>NUCLEOTIDE SEQUENCE</scope>
    <source>
        <strain evidence="1">Mv13-c7</strain>
    </source>
</reference>
<sequence length="20" mass="2395">MEIIKIIIGTKIIDKNIEYF</sequence>
<gene>
    <name evidence="1" type="ORF">c7_L446</name>
</gene>
<proteinExistence type="predicted"/>
<accession>H2EAT6</accession>